<dbReference type="GO" id="GO:0006309">
    <property type="term" value="P:apoptotic DNA fragmentation"/>
    <property type="evidence" value="ECO:0007669"/>
    <property type="project" value="TreeGrafter"/>
</dbReference>
<dbReference type="PANTHER" id="PTHR13966">
    <property type="entry name" value="ENDONUCLEASE RELATED"/>
    <property type="match status" value="1"/>
</dbReference>
<name>A0A5A9P0L9_9TELE</name>
<evidence type="ECO:0000256" key="3">
    <source>
        <dbReference type="PIRSR" id="PIRSR640255-2"/>
    </source>
</evidence>
<dbReference type="SMART" id="SM00892">
    <property type="entry name" value="Endonuclease_NS"/>
    <property type="match status" value="1"/>
</dbReference>
<evidence type="ECO:0000256" key="1">
    <source>
        <dbReference type="ARBA" id="ARBA00010052"/>
    </source>
</evidence>
<dbReference type="PANTHER" id="PTHR13966:SF5">
    <property type="entry name" value="ENDONUCLEASE G, MITOCHONDRIAL"/>
    <property type="match status" value="1"/>
</dbReference>
<keyword evidence="6" id="KW-0540">Nuclease</keyword>
<keyword evidence="6" id="KW-0255">Endonuclease</keyword>
<dbReference type="SUPFAM" id="SSF54060">
    <property type="entry name" value="His-Me finger endonucleases"/>
    <property type="match status" value="1"/>
</dbReference>
<dbReference type="InterPro" id="IPR044925">
    <property type="entry name" value="His-Me_finger_sf"/>
</dbReference>
<organism evidence="6 7">
    <name type="scientific">Triplophysa tibetana</name>
    <dbReference type="NCBI Taxonomy" id="1572043"/>
    <lineage>
        <taxon>Eukaryota</taxon>
        <taxon>Metazoa</taxon>
        <taxon>Chordata</taxon>
        <taxon>Craniata</taxon>
        <taxon>Vertebrata</taxon>
        <taxon>Euteleostomi</taxon>
        <taxon>Actinopterygii</taxon>
        <taxon>Neopterygii</taxon>
        <taxon>Teleostei</taxon>
        <taxon>Ostariophysi</taxon>
        <taxon>Cypriniformes</taxon>
        <taxon>Nemacheilidae</taxon>
        <taxon>Triplophysa</taxon>
    </lineage>
</organism>
<evidence type="ECO:0000313" key="7">
    <source>
        <dbReference type="Proteomes" id="UP000324632"/>
    </source>
</evidence>
<dbReference type="GO" id="GO:0005634">
    <property type="term" value="C:nucleus"/>
    <property type="evidence" value="ECO:0007669"/>
    <property type="project" value="TreeGrafter"/>
</dbReference>
<evidence type="ECO:0000313" key="6">
    <source>
        <dbReference type="EMBL" id="KAA0715612.1"/>
    </source>
</evidence>
<feature type="domain" description="ENPP1-3/EXOG-like endonuclease/phosphodiesterase" evidence="4">
    <location>
        <begin position="232"/>
        <end position="420"/>
    </location>
</feature>
<evidence type="ECO:0000259" key="5">
    <source>
        <dbReference type="SMART" id="SM00892"/>
    </source>
</evidence>
<evidence type="ECO:0000259" key="4">
    <source>
        <dbReference type="SMART" id="SM00477"/>
    </source>
</evidence>
<dbReference type="GO" id="GO:0005743">
    <property type="term" value="C:mitochondrial inner membrane"/>
    <property type="evidence" value="ECO:0007669"/>
    <property type="project" value="TreeGrafter"/>
</dbReference>
<evidence type="ECO:0000256" key="2">
    <source>
        <dbReference type="PIRSR" id="PIRSR640255-1"/>
    </source>
</evidence>
<dbReference type="GO" id="GO:0046872">
    <property type="term" value="F:metal ion binding"/>
    <property type="evidence" value="ECO:0007669"/>
    <property type="project" value="UniProtKB-KW"/>
</dbReference>
<dbReference type="GO" id="GO:0003676">
    <property type="term" value="F:nucleic acid binding"/>
    <property type="evidence" value="ECO:0007669"/>
    <property type="project" value="InterPro"/>
</dbReference>
<gene>
    <name evidence="6" type="ORF">E1301_Tti008451</name>
</gene>
<dbReference type="InterPro" id="IPR040255">
    <property type="entry name" value="Non-specific_endonuclease"/>
</dbReference>
<accession>A0A5A9P0L9</accession>
<keyword evidence="7" id="KW-1185">Reference proteome</keyword>
<comment type="similarity">
    <text evidence="1">Belongs to the DNA/RNA non-specific endonuclease family.</text>
</comment>
<dbReference type="GO" id="GO:0000014">
    <property type="term" value="F:single-stranded DNA endodeoxyribonuclease activity"/>
    <property type="evidence" value="ECO:0007669"/>
    <property type="project" value="TreeGrafter"/>
</dbReference>
<dbReference type="InterPro" id="IPR020821">
    <property type="entry name" value="ENPP1-3/EXOG-like_nuc-like"/>
</dbReference>
<proteinExistence type="inferred from homology"/>
<reference evidence="6 7" key="1">
    <citation type="journal article" date="2019" name="Mol. Ecol. Resour.">
        <title>Chromosome-level genome assembly of Triplophysa tibetana, a fish adapted to the harsh high-altitude environment of the Tibetan Plateau.</title>
        <authorList>
            <person name="Yang X."/>
            <person name="Liu H."/>
            <person name="Ma Z."/>
            <person name="Zou Y."/>
            <person name="Zou M."/>
            <person name="Mao Y."/>
            <person name="Li X."/>
            <person name="Wang H."/>
            <person name="Chen T."/>
            <person name="Wang W."/>
            <person name="Yang R."/>
        </authorList>
    </citation>
    <scope>NUCLEOTIDE SEQUENCE [LARGE SCALE GENOMIC DNA]</scope>
    <source>
        <strain evidence="6">TTIB1903HZAU</strain>
        <tissue evidence="6">Muscle</tissue>
    </source>
</reference>
<dbReference type="Proteomes" id="UP000324632">
    <property type="component" value="Chromosome 10"/>
</dbReference>
<dbReference type="SMART" id="SM00477">
    <property type="entry name" value="NUC"/>
    <property type="match status" value="1"/>
</dbReference>
<dbReference type="AlphaFoldDB" id="A0A5A9P0L9"/>
<keyword evidence="6" id="KW-0378">Hydrolase</keyword>
<dbReference type="InterPro" id="IPR044929">
    <property type="entry name" value="DNA/RNA_non-sp_Endonuclease_sf"/>
</dbReference>
<dbReference type="InterPro" id="IPR001604">
    <property type="entry name" value="Endo_G_ENPP1-like_dom"/>
</dbReference>
<dbReference type="GO" id="GO:0004521">
    <property type="term" value="F:RNA endonuclease activity"/>
    <property type="evidence" value="ECO:0007669"/>
    <property type="project" value="TreeGrafter"/>
</dbReference>
<feature type="binding site" evidence="3">
    <location>
        <position position="306"/>
    </location>
    <ligand>
        <name>Mg(2+)</name>
        <dbReference type="ChEBI" id="CHEBI:18420"/>
        <note>catalytic</note>
    </ligand>
</feature>
<feature type="domain" description="DNA/RNA non-specific endonuclease/pyrophosphatase/phosphodiesterase" evidence="5">
    <location>
        <begin position="231"/>
        <end position="420"/>
    </location>
</feature>
<comment type="caution">
    <text evidence="6">The sequence shown here is derived from an EMBL/GenBank/DDBJ whole genome shotgun (WGS) entry which is preliminary data.</text>
</comment>
<feature type="active site" description="Proton acceptor" evidence="2">
    <location>
        <position position="275"/>
    </location>
</feature>
<protein>
    <submittedName>
        <fullName evidence="6">Endonuclease G, mitochondrial</fullName>
    </submittedName>
</protein>
<sequence>MNFFKSCKQQLPEPSLSEDDVTVDNILTKLLFYFGGFRCLIKAKTEIERKCEMEKKENYWSESDIKKAWKERERMDKKKKSAIKHWSRVIVLEELRRRLYDDKCKRQAEADVKEDEKTQACGNAPRKIGKTDEISFNTEPSMVSEERQIDNDYKKTRNNEEQVVINLVGANPKQKADPPFPYICIPLPFMSNHNTQYSSLDFRQTSGSSCKLIHGYPRLTKGQDSENEIRERKSYVMSYNNTTNNANWVYEILNKSTLVNNCDRVQFKKEYQKGHLAAGANHRWCFEAYEDASLFSNKAPQTKSLNKGMWSSLEKYCRDIVLEPSISTVRNVRNVHVYTGPCYSRGNPEEREFMKGKALPTHFFKVIIVEEMNGEVDVPECYLIPNVNFPKGQNYTDYNFDIGVIQDSSGLTFLKYSDKVNKPCIYYIKWEGRTFQKMGQGGNDESHAAEIEVRIFSELVQS</sequence>
<dbReference type="EMBL" id="SOYY01000010">
    <property type="protein sequence ID" value="KAA0715612.1"/>
    <property type="molecule type" value="Genomic_DNA"/>
</dbReference>
<keyword evidence="3" id="KW-0479">Metal-binding</keyword>
<dbReference type="Pfam" id="PF01223">
    <property type="entry name" value="Endonuclease_NS"/>
    <property type="match status" value="1"/>
</dbReference>
<dbReference type="Gene3D" id="3.40.570.10">
    <property type="entry name" value="Extracellular Endonuclease, subunit A"/>
    <property type="match status" value="1"/>
</dbReference>